<protein>
    <submittedName>
        <fullName evidence="1">Uncharacterized protein</fullName>
    </submittedName>
</protein>
<comment type="caution">
    <text evidence="1">The sequence shown here is derived from an EMBL/GenBank/DDBJ whole genome shotgun (WGS) entry which is preliminary data.</text>
</comment>
<dbReference type="EMBL" id="LAZR01015901">
    <property type="protein sequence ID" value="KKM06861.1"/>
    <property type="molecule type" value="Genomic_DNA"/>
</dbReference>
<gene>
    <name evidence="1" type="ORF">LCGC14_1739760</name>
</gene>
<feature type="non-terminal residue" evidence="1">
    <location>
        <position position="138"/>
    </location>
</feature>
<accession>A0A0F9JMA9</accession>
<dbReference type="Pfam" id="PF07900">
    <property type="entry name" value="DUF1670"/>
    <property type="match status" value="1"/>
</dbReference>
<reference evidence="1" key="1">
    <citation type="journal article" date="2015" name="Nature">
        <title>Complex archaea that bridge the gap between prokaryotes and eukaryotes.</title>
        <authorList>
            <person name="Spang A."/>
            <person name="Saw J.H."/>
            <person name="Jorgensen S.L."/>
            <person name="Zaremba-Niedzwiedzka K."/>
            <person name="Martijn J."/>
            <person name="Lind A.E."/>
            <person name="van Eijk R."/>
            <person name="Schleper C."/>
            <person name="Guy L."/>
            <person name="Ettema T.J."/>
        </authorList>
    </citation>
    <scope>NUCLEOTIDE SEQUENCE</scope>
</reference>
<name>A0A0F9JMA9_9ZZZZ</name>
<evidence type="ECO:0000313" key="1">
    <source>
        <dbReference type="EMBL" id="KKM06861.1"/>
    </source>
</evidence>
<proteinExistence type="predicted"/>
<organism evidence="1">
    <name type="scientific">marine sediment metagenome</name>
    <dbReference type="NCBI Taxonomy" id="412755"/>
    <lineage>
        <taxon>unclassified sequences</taxon>
        <taxon>metagenomes</taxon>
        <taxon>ecological metagenomes</taxon>
    </lineage>
</organism>
<dbReference type="InterPro" id="IPR012872">
    <property type="entry name" value="DUF1670"/>
</dbReference>
<dbReference type="AlphaFoldDB" id="A0A0F9JMA9"/>
<sequence>MNHSTSSRDKSKSPGRHLGYRLENEVGLNPAQSKVTIDIFAQHLSNYCSDRRQPGEIIHTAVSIDEPPGKPIKHCKVVPVRLTYFHEDDPNVIREEGTVVARAIRLLRFCREAYEQKALFSHEDLSLLLCIDVSTVKE</sequence>